<dbReference type="Proteomes" id="UP000236884">
    <property type="component" value="Chromosome"/>
</dbReference>
<dbReference type="KEGG" id="vgo:GJW-30_1_00775"/>
<keyword evidence="4" id="KW-1185">Reference proteome</keyword>
<name>A0A0S3PQU8_9BRAD</name>
<keyword evidence="2" id="KW-0472">Membrane</keyword>
<accession>A0A0S3PQU8</accession>
<gene>
    <name evidence="3" type="ORF">GJW-30_1_00775</name>
</gene>
<dbReference type="AlphaFoldDB" id="A0A0S3PQU8"/>
<keyword evidence="2" id="KW-0812">Transmembrane</keyword>
<evidence type="ECO:0000313" key="3">
    <source>
        <dbReference type="EMBL" id="BAT58252.1"/>
    </source>
</evidence>
<organism evidence="3 4">
    <name type="scientific">Variibacter gotjawalensis</name>
    <dbReference type="NCBI Taxonomy" id="1333996"/>
    <lineage>
        <taxon>Bacteria</taxon>
        <taxon>Pseudomonadati</taxon>
        <taxon>Pseudomonadota</taxon>
        <taxon>Alphaproteobacteria</taxon>
        <taxon>Hyphomicrobiales</taxon>
        <taxon>Nitrobacteraceae</taxon>
        <taxon>Variibacter</taxon>
    </lineage>
</organism>
<feature type="transmembrane region" description="Helical" evidence="2">
    <location>
        <begin position="26"/>
        <end position="47"/>
    </location>
</feature>
<sequence length="203" mass="21514">MSVVNEMRRGSPQTDRSGKPKSGSKAGMILLVLLALGAIGAAAYMYLNRAPDYGPTVAIAFTPDRLGKEAAAPLLNQCAKQRTITAPTQSAADTAVMLFIRDKANELADCAYEQPMGVLCDSNNRAFAVATALQMLRNTDPLVEQKGTGRSNSHAMVVRERVVASIGKRARQGELIARDFGEYPPASLQAVFTPGAASNACAK</sequence>
<feature type="region of interest" description="Disordered" evidence="1">
    <location>
        <begin position="1"/>
        <end position="23"/>
    </location>
</feature>
<dbReference type="EMBL" id="AP014946">
    <property type="protein sequence ID" value="BAT58252.1"/>
    <property type="molecule type" value="Genomic_DNA"/>
</dbReference>
<evidence type="ECO:0000313" key="4">
    <source>
        <dbReference type="Proteomes" id="UP000236884"/>
    </source>
</evidence>
<dbReference type="RefSeq" id="WP_096351869.1">
    <property type="nucleotide sequence ID" value="NZ_AP014946.1"/>
</dbReference>
<keyword evidence="2" id="KW-1133">Transmembrane helix</keyword>
<protein>
    <submittedName>
        <fullName evidence="3">Uncharacterized protein</fullName>
    </submittedName>
</protein>
<reference evidence="3 4" key="1">
    <citation type="submission" date="2015-08" db="EMBL/GenBank/DDBJ databases">
        <title>Investigation of the bacterial diversity of lava forest soil.</title>
        <authorList>
            <person name="Lee J.S."/>
        </authorList>
    </citation>
    <scope>NUCLEOTIDE SEQUENCE [LARGE SCALE GENOMIC DNA]</scope>
    <source>
        <strain evidence="3 4">GJW-30</strain>
    </source>
</reference>
<evidence type="ECO:0000256" key="2">
    <source>
        <dbReference type="SAM" id="Phobius"/>
    </source>
</evidence>
<proteinExistence type="predicted"/>
<evidence type="ECO:0000256" key="1">
    <source>
        <dbReference type="SAM" id="MobiDB-lite"/>
    </source>
</evidence>